<accession>A0ABU6Y4H4</accession>
<evidence type="ECO:0000313" key="2">
    <source>
        <dbReference type="Proteomes" id="UP001341840"/>
    </source>
</evidence>
<protein>
    <submittedName>
        <fullName evidence="1">Uncharacterized protein</fullName>
    </submittedName>
</protein>
<sequence length="115" mass="13410">MFYKIITVSLGLRGVRGLELGLRQQRTIGSSKRLWGFCFHVGQKLTSRLTVAVWRFIRIENPWVGDSHSVYYQTFQVRFKPWKVGEASVKNTERLAFSESQVFHCVLWRTRSVSA</sequence>
<reference evidence="1 2" key="1">
    <citation type="journal article" date="2023" name="Plants (Basel)">
        <title>Bridging the Gap: Combining Genomics and Transcriptomics Approaches to Understand Stylosanthes scabra, an Orphan Legume from the Brazilian Caatinga.</title>
        <authorList>
            <person name="Ferreira-Neto J.R.C."/>
            <person name="da Silva M.D."/>
            <person name="Binneck E."/>
            <person name="de Melo N.F."/>
            <person name="da Silva R.H."/>
            <person name="de Melo A.L.T.M."/>
            <person name="Pandolfi V."/>
            <person name="Bustamante F.O."/>
            <person name="Brasileiro-Vidal A.C."/>
            <person name="Benko-Iseppon A.M."/>
        </authorList>
    </citation>
    <scope>NUCLEOTIDE SEQUENCE [LARGE SCALE GENOMIC DNA]</scope>
    <source>
        <tissue evidence="1">Leaves</tissue>
    </source>
</reference>
<proteinExistence type="predicted"/>
<comment type="caution">
    <text evidence="1">The sequence shown here is derived from an EMBL/GenBank/DDBJ whole genome shotgun (WGS) entry which is preliminary data.</text>
</comment>
<organism evidence="1 2">
    <name type="scientific">Stylosanthes scabra</name>
    <dbReference type="NCBI Taxonomy" id="79078"/>
    <lineage>
        <taxon>Eukaryota</taxon>
        <taxon>Viridiplantae</taxon>
        <taxon>Streptophyta</taxon>
        <taxon>Embryophyta</taxon>
        <taxon>Tracheophyta</taxon>
        <taxon>Spermatophyta</taxon>
        <taxon>Magnoliopsida</taxon>
        <taxon>eudicotyledons</taxon>
        <taxon>Gunneridae</taxon>
        <taxon>Pentapetalae</taxon>
        <taxon>rosids</taxon>
        <taxon>fabids</taxon>
        <taxon>Fabales</taxon>
        <taxon>Fabaceae</taxon>
        <taxon>Papilionoideae</taxon>
        <taxon>50 kb inversion clade</taxon>
        <taxon>dalbergioids sensu lato</taxon>
        <taxon>Dalbergieae</taxon>
        <taxon>Pterocarpus clade</taxon>
        <taxon>Stylosanthes</taxon>
    </lineage>
</organism>
<gene>
    <name evidence="1" type="ORF">PIB30_006595</name>
</gene>
<dbReference type="Proteomes" id="UP001341840">
    <property type="component" value="Unassembled WGS sequence"/>
</dbReference>
<dbReference type="EMBL" id="JASCZI010241669">
    <property type="protein sequence ID" value="MED6204179.1"/>
    <property type="molecule type" value="Genomic_DNA"/>
</dbReference>
<name>A0ABU6Y4H4_9FABA</name>
<evidence type="ECO:0000313" key="1">
    <source>
        <dbReference type="EMBL" id="MED6204179.1"/>
    </source>
</evidence>
<keyword evidence="2" id="KW-1185">Reference proteome</keyword>